<reference evidence="1" key="1">
    <citation type="journal article" date="2019" name="Sci. Rep.">
        <title>Draft genome of Tanacetum cinerariifolium, the natural source of mosquito coil.</title>
        <authorList>
            <person name="Yamashiro T."/>
            <person name="Shiraishi A."/>
            <person name="Satake H."/>
            <person name="Nakayama K."/>
        </authorList>
    </citation>
    <scope>NUCLEOTIDE SEQUENCE</scope>
</reference>
<evidence type="ECO:0000313" key="1">
    <source>
        <dbReference type="EMBL" id="GFA27675.1"/>
    </source>
</evidence>
<comment type="caution">
    <text evidence="1">The sequence shown here is derived from an EMBL/GenBank/DDBJ whole genome shotgun (WGS) entry which is preliminary data.</text>
</comment>
<evidence type="ECO:0008006" key="2">
    <source>
        <dbReference type="Google" id="ProtNLM"/>
    </source>
</evidence>
<name>A0A699JEI9_TANCI</name>
<proteinExistence type="predicted"/>
<dbReference type="AlphaFoldDB" id="A0A699JEI9"/>
<sequence>MEDTMLELLKVCRQKELYCMDNDVDDLIESALNSKLLSIFLKSQRLDKENQEVKNIVEQPTKCRTLNTIAPLLPTEELKYSLNSSTLKDHCEILSDSNDDDTSSDDDAFEDIEYVEASLPDSELVSLEEVNDVDQEEKEIHLEKILQIQNAILREKLLNINRLIANIESLNDNPTLDRVLKSPSSFPIPVEDSDSFMKETDISFSYSDYSLPEFETFGHHTEDTRSGSTTGNANNSLPEYDSFHFKIEPDQGRLTSVVMDDISDNSTNDPLLETVDLFLVSDNSIPPGIENIEYDLEGDIHFLEKLFSNDSLPLLENESFNFDHHDDPSFRRPPLKPPDVEECLDFEDSCSRFCPSITGSSLTQLHL</sequence>
<organism evidence="1">
    <name type="scientific">Tanacetum cinerariifolium</name>
    <name type="common">Dalmatian daisy</name>
    <name type="synonym">Chrysanthemum cinerariifolium</name>
    <dbReference type="NCBI Taxonomy" id="118510"/>
    <lineage>
        <taxon>Eukaryota</taxon>
        <taxon>Viridiplantae</taxon>
        <taxon>Streptophyta</taxon>
        <taxon>Embryophyta</taxon>
        <taxon>Tracheophyta</taxon>
        <taxon>Spermatophyta</taxon>
        <taxon>Magnoliopsida</taxon>
        <taxon>eudicotyledons</taxon>
        <taxon>Gunneridae</taxon>
        <taxon>Pentapetalae</taxon>
        <taxon>asterids</taxon>
        <taxon>campanulids</taxon>
        <taxon>Asterales</taxon>
        <taxon>Asteraceae</taxon>
        <taxon>Asteroideae</taxon>
        <taxon>Anthemideae</taxon>
        <taxon>Anthemidinae</taxon>
        <taxon>Tanacetum</taxon>
    </lineage>
</organism>
<accession>A0A699JEI9</accession>
<gene>
    <name evidence="1" type="ORF">Tci_599647</name>
</gene>
<feature type="non-terminal residue" evidence="1">
    <location>
        <position position="367"/>
    </location>
</feature>
<protein>
    <recommendedName>
        <fullName evidence="2">Reverse transcriptase domain-containing protein</fullName>
    </recommendedName>
</protein>
<dbReference type="EMBL" id="BKCJ010396828">
    <property type="protein sequence ID" value="GFA27675.1"/>
    <property type="molecule type" value="Genomic_DNA"/>
</dbReference>